<dbReference type="Gene3D" id="2.170.260.10">
    <property type="entry name" value="paz domain"/>
    <property type="match status" value="1"/>
</dbReference>
<dbReference type="GO" id="GO:0034587">
    <property type="term" value="P:piRNA processing"/>
    <property type="evidence" value="ECO:0007669"/>
    <property type="project" value="UniProtKB-ARBA"/>
</dbReference>
<keyword evidence="2" id="KW-0217">Developmental protein</keyword>
<feature type="domain" description="Piwi" evidence="9">
    <location>
        <begin position="549"/>
        <end position="846"/>
    </location>
</feature>
<dbReference type="EMBL" id="HBUE01028914">
    <property type="protein sequence ID" value="CAG6455582.1"/>
    <property type="molecule type" value="Transcribed_RNA"/>
</dbReference>
<dbReference type="SMART" id="SM00949">
    <property type="entry name" value="PAZ"/>
    <property type="match status" value="1"/>
</dbReference>
<organism evidence="10">
    <name type="scientific">Culex pipiens</name>
    <name type="common">House mosquito</name>
    <dbReference type="NCBI Taxonomy" id="7175"/>
    <lineage>
        <taxon>Eukaryota</taxon>
        <taxon>Metazoa</taxon>
        <taxon>Ecdysozoa</taxon>
        <taxon>Arthropoda</taxon>
        <taxon>Hexapoda</taxon>
        <taxon>Insecta</taxon>
        <taxon>Pterygota</taxon>
        <taxon>Neoptera</taxon>
        <taxon>Endopterygota</taxon>
        <taxon>Diptera</taxon>
        <taxon>Nematocera</taxon>
        <taxon>Culicoidea</taxon>
        <taxon>Culicidae</taxon>
        <taxon>Culicinae</taxon>
        <taxon>Culicini</taxon>
        <taxon>Culex</taxon>
        <taxon>Culex</taxon>
    </lineage>
</organism>
<dbReference type="SUPFAM" id="SSF101690">
    <property type="entry name" value="PAZ domain"/>
    <property type="match status" value="1"/>
</dbReference>
<feature type="compositionally biased region" description="Low complexity" evidence="7">
    <location>
        <begin position="36"/>
        <end position="49"/>
    </location>
</feature>
<dbReference type="AlphaFoldDB" id="A0A8D8AEK7"/>
<feature type="region of interest" description="Disordered" evidence="7">
    <location>
        <begin position="1"/>
        <end position="85"/>
    </location>
</feature>
<dbReference type="CDD" id="cd02845">
    <property type="entry name" value="PAZ_piwi_like"/>
    <property type="match status" value="1"/>
</dbReference>
<keyword evidence="4" id="KW-0694">RNA-binding</keyword>
<dbReference type="GO" id="GO:0061157">
    <property type="term" value="P:mRNA destabilization"/>
    <property type="evidence" value="ECO:0007669"/>
    <property type="project" value="UniProtKB-ARBA"/>
</dbReference>
<dbReference type="GO" id="GO:0043186">
    <property type="term" value="C:P granule"/>
    <property type="evidence" value="ECO:0007669"/>
    <property type="project" value="UniProtKB-ARBA"/>
</dbReference>
<evidence type="ECO:0000256" key="6">
    <source>
        <dbReference type="ARBA" id="ARBA00038291"/>
    </source>
</evidence>
<evidence type="ECO:0000256" key="7">
    <source>
        <dbReference type="SAM" id="MobiDB-lite"/>
    </source>
</evidence>
<dbReference type="Gene3D" id="3.40.50.2300">
    <property type="match status" value="1"/>
</dbReference>
<keyword evidence="3" id="KW-0963">Cytoplasm</keyword>
<comment type="similarity">
    <text evidence="6">Belongs to the argonaute family. Piwi subfamily.</text>
</comment>
<dbReference type="InterPro" id="IPR003100">
    <property type="entry name" value="PAZ_dom"/>
</dbReference>
<evidence type="ECO:0000256" key="4">
    <source>
        <dbReference type="ARBA" id="ARBA00022884"/>
    </source>
</evidence>
<dbReference type="PROSITE" id="PS50822">
    <property type="entry name" value="PIWI"/>
    <property type="match status" value="1"/>
</dbReference>
<evidence type="ECO:0000256" key="2">
    <source>
        <dbReference type="ARBA" id="ARBA00022473"/>
    </source>
</evidence>
<dbReference type="CDD" id="cd04658">
    <property type="entry name" value="Piwi_piwi-like_Euk"/>
    <property type="match status" value="1"/>
</dbReference>
<dbReference type="InterPro" id="IPR012337">
    <property type="entry name" value="RNaseH-like_sf"/>
</dbReference>
<dbReference type="PANTHER" id="PTHR22891">
    <property type="entry name" value="EUKARYOTIC TRANSLATION INITIATION FACTOR 2C"/>
    <property type="match status" value="1"/>
</dbReference>
<dbReference type="SUPFAM" id="SSF53098">
    <property type="entry name" value="Ribonuclease H-like"/>
    <property type="match status" value="1"/>
</dbReference>
<evidence type="ECO:0000313" key="10">
    <source>
        <dbReference type="EMBL" id="CAG6455582.1"/>
    </source>
</evidence>
<evidence type="ECO:0000256" key="5">
    <source>
        <dbReference type="ARBA" id="ARBA00023158"/>
    </source>
</evidence>
<protein>
    <submittedName>
        <fullName evidence="10">Protein aubergine</fullName>
    </submittedName>
</protein>
<reference evidence="10" key="1">
    <citation type="submission" date="2021-05" db="EMBL/GenBank/DDBJ databases">
        <authorList>
            <person name="Alioto T."/>
            <person name="Alioto T."/>
            <person name="Gomez Garrido J."/>
        </authorList>
    </citation>
    <scope>NUCLEOTIDE SEQUENCE</scope>
</reference>
<dbReference type="InterPro" id="IPR003165">
    <property type="entry name" value="Piwi"/>
</dbReference>
<dbReference type="Gene3D" id="3.30.420.10">
    <property type="entry name" value="Ribonuclease H-like superfamily/Ribonuclease H"/>
    <property type="match status" value="1"/>
</dbReference>
<dbReference type="Pfam" id="PF23278">
    <property type="entry name" value="Piwi_N"/>
    <property type="match status" value="1"/>
</dbReference>
<proteinExistence type="inferred from homology"/>
<keyword evidence="5" id="KW-0943">RNA-mediated gene silencing</keyword>
<feature type="compositionally biased region" description="Gly residues" evidence="7">
    <location>
        <begin position="19"/>
        <end position="32"/>
    </location>
</feature>
<dbReference type="Pfam" id="PF02170">
    <property type="entry name" value="PAZ"/>
    <property type="match status" value="1"/>
</dbReference>
<dbReference type="InterPro" id="IPR036397">
    <property type="entry name" value="RNaseH_sf"/>
</dbReference>
<evidence type="ECO:0000256" key="1">
    <source>
        <dbReference type="ARBA" id="ARBA00004496"/>
    </source>
</evidence>
<dbReference type="InterPro" id="IPR036085">
    <property type="entry name" value="PAZ_dom_sf"/>
</dbReference>
<dbReference type="FunFam" id="2.170.260.10:FF:000003">
    <property type="entry name" value="Piwi-like RNA-mediated gene silencing 2"/>
    <property type="match status" value="1"/>
</dbReference>
<feature type="domain" description="PAZ" evidence="8">
    <location>
        <begin position="272"/>
        <end position="382"/>
    </location>
</feature>
<evidence type="ECO:0000259" key="9">
    <source>
        <dbReference type="PROSITE" id="PS50822"/>
    </source>
</evidence>
<sequence>MADRQQRGNRGRGRARGFAGAGRGGQGQGQGHYEGRGQQPAEQAPVQQQHRQEPSTSRPQQPRGPAEAGAAGGRGAMRGNRFVPDVLRTRPVNSTVSKHGSKGKQILLQTNYFRVGRKDNESIFQYRVDFNPVVESSRLMSALVFNLKPVIGGYLFDGTQLFTRHRLRSDEVEYPTKDPISGQSYIIKLRKVGTIDGTTEMAFMIFNLINRRAMNGLKLTLIGRNYFDGQAKMSIQQYGIDLYPGYVTSIRQHEQDVLMCAELTHRVMRTDTCYMMFKTCLNQGANWRDNYKRMVLGTVVMATYGKNNTYTINDVEFNTTPESSFETSNGKITFLQYYKERYNIIIRDPRQPMLVSRAKPRDIRAGKPELIYLIPELVRATGITDEMRRNFNLMRTLADYTRLTPDKRIQRLETFNQRLQSCEESADVFRFWQTELDRRLVEVPGRVLAEEEILFNANETNKVLAGPQADWQMAFRNNPMYMSVPLRNWFVVVSAGDQNLVGSFMNCIHDVARGMRFEISKPQFEVIQNDSPAVYVDCLNRLVQQDPQMIFCVVSNDKADRYAAIKKKTCVERAIPTQVIKARTITPKGGNVRTLMSVATKVAIQMNCKLGGIPWVLRNPLTSVMVIGFDVCHDTRDKSKSYGAMVASMYGAGQKHPKFFSTVNHHSSGEELSNFMAQNVIKALHSYSNDFGGALPQRIIIYRDGVGEGQLKYVYEHEVGAIKEKLNMAYKDQAASKLTFFVVSKRIHTRLFHQKQNPIPGTIVDDIITLPERNDFFLVSQSVRQGTVSPTSYNILRDESGLNADQLQLYTFKQTHLYYNWSGSVGVPAVCQYAHKLAFLAGQYLHQAPHNMLEKKLYYL</sequence>
<dbReference type="GO" id="GO:0035194">
    <property type="term" value="P:regulatory ncRNA-mediated post-transcriptional gene silencing"/>
    <property type="evidence" value="ECO:0007669"/>
    <property type="project" value="UniProtKB-ARBA"/>
</dbReference>
<evidence type="ECO:0000259" key="8">
    <source>
        <dbReference type="PROSITE" id="PS50821"/>
    </source>
</evidence>
<dbReference type="GO" id="GO:0004521">
    <property type="term" value="F:RNA endonuclease activity"/>
    <property type="evidence" value="ECO:0007669"/>
    <property type="project" value="UniProtKB-ARBA"/>
</dbReference>
<name>A0A8D8AEK7_CULPI</name>
<comment type="subcellular location">
    <subcellularLocation>
        <location evidence="1">Cytoplasm</location>
    </subcellularLocation>
</comment>
<dbReference type="PROSITE" id="PS50821">
    <property type="entry name" value="PAZ"/>
    <property type="match status" value="1"/>
</dbReference>
<evidence type="ECO:0000256" key="3">
    <source>
        <dbReference type="ARBA" id="ARBA00022490"/>
    </source>
</evidence>
<dbReference type="Pfam" id="PF02171">
    <property type="entry name" value="Piwi"/>
    <property type="match status" value="1"/>
</dbReference>
<dbReference type="SMART" id="SM00950">
    <property type="entry name" value="Piwi"/>
    <property type="match status" value="1"/>
</dbReference>
<accession>A0A8D8AEK7</accession>
<dbReference type="GO" id="GO:0003723">
    <property type="term" value="F:RNA binding"/>
    <property type="evidence" value="ECO:0007669"/>
    <property type="project" value="UniProtKB-KW"/>
</dbReference>